<dbReference type="Gene3D" id="3.10.350.10">
    <property type="entry name" value="LysM domain"/>
    <property type="match status" value="2"/>
</dbReference>
<feature type="region of interest" description="Disordered" evidence="2">
    <location>
        <begin position="140"/>
        <end position="171"/>
    </location>
</feature>
<organism evidence="5 6">
    <name type="scientific">Actinacidiphila rubida</name>
    <dbReference type="NCBI Taxonomy" id="310780"/>
    <lineage>
        <taxon>Bacteria</taxon>
        <taxon>Bacillati</taxon>
        <taxon>Actinomycetota</taxon>
        <taxon>Actinomycetes</taxon>
        <taxon>Kitasatosporales</taxon>
        <taxon>Streptomycetaceae</taxon>
        <taxon>Actinacidiphila</taxon>
    </lineage>
</organism>
<dbReference type="Pfam" id="PF01476">
    <property type="entry name" value="LysM"/>
    <property type="match status" value="1"/>
</dbReference>
<dbReference type="Pfam" id="PF03704">
    <property type="entry name" value="BTAD"/>
    <property type="match status" value="1"/>
</dbReference>
<evidence type="ECO:0000256" key="1">
    <source>
        <dbReference type="ARBA" id="ARBA00023012"/>
    </source>
</evidence>
<dbReference type="InterPro" id="IPR018392">
    <property type="entry name" value="LysM"/>
</dbReference>
<evidence type="ECO:0000259" key="4">
    <source>
        <dbReference type="PROSITE" id="PS51782"/>
    </source>
</evidence>
<dbReference type="GO" id="GO:0000160">
    <property type="term" value="P:phosphorelay signal transduction system"/>
    <property type="evidence" value="ECO:0007669"/>
    <property type="project" value="UniProtKB-KW"/>
</dbReference>
<dbReference type="PANTHER" id="PTHR34700">
    <property type="entry name" value="POTASSIUM BINDING PROTEIN KBP"/>
    <property type="match status" value="1"/>
</dbReference>
<dbReference type="PROSITE" id="PS51782">
    <property type="entry name" value="LYSM"/>
    <property type="match status" value="1"/>
</dbReference>
<evidence type="ECO:0000313" key="5">
    <source>
        <dbReference type="EMBL" id="SEO89285.1"/>
    </source>
</evidence>
<evidence type="ECO:0000313" key="6">
    <source>
        <dbReference type="Proteomes" id="UP000181951"/>
    </source>
</evidence>
<sequence>MPQPSPTSGTRRRPGSAAGAVLRALVSLGLLLVLLVGIPALLWWATAVVGPDGVRAMGHLLSTQDSGQVFLLALAVVGWIGWGMFAASVLMEIPAQLAGRTAPQLKGLLGQRTAATLVGAIFLVLPAGTALASTSTPAQAATPVASAPVQAGTTTPGSTARPPAMGQEHRAGHRDGIVTYTVQQVRPAESLWSIAKQQLGDGNRWQEIADLNTGRTMVDGTHFRADGPIQPGWILHLPSHAPHHAAASDGTGPSRTHTVRAGESLSGIAQSELGAPDEWPEIYHLNQGQPQPEGHRLTDPDLIYPREILLLPEQNSTAHSAPPATEQHHHAQPSAPPAATGPALVAPAPATPPATTPQDQPSTTPSVGASTPGTTADPHTSDSPTAAPSAPDAAAPSSTAAHATATGSRMPLYALGGGLLAAAVLTMLAARRVFQQRRRQPGRRIAMPAGSAAATERALRATEHPDAAVMVDAALRTAAVHLAAAGQELPAIAAAVLTPSGLDLHLQAPAAAVPPFAAVNGDLARWHCPTGSSELLGPDATDTVDAPYPALITLGGDGNGWTVLVDLEQYPLLHITGPDRLQVLRAIAIELATSRYADHLDVTVFGDQACPRLPELLPERFTAAPSVRAAARAATAHHSDQTRALAAVGKPTVRQARLIGEDQGAAWTPHIVLADLSDAGDDGQEPLVDLAALAPRTATVVITTADGPGDLPDDAFWLDTAAGQVSVPGAAVTADLQLLPDADYADLVDLVALSDDTTPDAPPQPANVPAPVATDAEVLEERIASAAAELPAPVLSPGPTDAPLTAAPFPPPSDTASQGSGRPSGPGGLMAKFASFDLDDTEQATATDESLERDLPSPTDGPDLEDAPDAGPAAPLHEDVAVVATSPEAPVLEAPVIRVLGPVDVIGARGTVDSKNRRTVTEIAAWMILHPGQDHHALDEAIWPGRNVSRKTRNPWITRLRSWLGADNAGDKFLPLVASTEDALYRMANTVTSDWDQFQDMTATGLATPGETGDRLLRLALELVRGRPFAGAPARRYVWAENLAQDMISAITDTAAQLAQRRLDVGDPRGALWAATRGLDASPESERLYRLVFQARHALGDHDGLERAAQQLGLLCDELGSDMEDATVDVLRSLLPASAPRS</sequence>
<feature type="transmembrane region" description="Helical" evidence="3">
    <location>
        <begin position="21"/>
        <end position="49"/>
    </location>
</feature>
<name>A0A1H8TEM3_9ACTN</name>
<feature type="region of interest" description="Disordered" evidence="2">
    <location>
        <begin position="317"/>
        <end position="402"/>
    </location>
</feature>
<keyword evidence="6" id="KW-1185">Reference proteome</keyword>
<keyword evidence="3" id="KW-0812">Transmembrane</keyword>
<evidence type="ECO:0000256" key="3">
    <source>
        <dbReference type="SAM" id="Phobius"/>
    </source>
</evidence>
<gene>
    <name evidence="5" type="ORF">SAMN05216267_10523</name>
</gene>
<accession>A0A1H8TEM3</accession>
<feature type="compositionally biased region" description="Low complexity" evidence="2">
    <location>
        <begin position="381"/>
        <end position="402"/>
    </location>
</feature>
<keyword evidence="1" id="KW-0902">Two-component regulatory system</keyword>
<dbReference type="STRING" id="310780.SAMN05216267_10523"/>
<dbReference type="RefSeq" id="WP_069462650.1">
    <property type="nucleotide sequence ID" value="NZ_FODD01000052.1"/>
</dbReference>
<dbReference type="Gene3D" id="1.25.40.10">
    <property type="entry name" value="Tetratricopeptide repeat domain"/>
    <property type="match status" value="1"/>
</dbReference>
<feature type="region of interest" description="Disordered" evidence="2">
    <location>
        <begin position="790"/>
        <end position="874"/>
    </location>
</feature>
<dbReference type="InterPro" id="IPR052196">
    <property type="entry name" value="Bact_Kbp"/>
</dbReference>
<reference evidence="5 6" key="1">
    <citation type="submission" date="2016-10" db="EMBL/GenBank/DDBJ databases">
        <authorList>
            <person name="de Groot N.N."/>
        </authorList>
    </citation>
    <scope>NUCLEOTIDE SEQUENCE [LARGE SCALE GENOMIC DNA]</scope>
    <source>
        <strain evidence="5 6">CGMCC 4.2026</strain>
    </source>
</reference>
<dbReference type="EMBL" id="FODD01000052">
    <property type="protein sequence ID" value="SEO89285.1"/>
    <property type="molecule type" value="Genomic_DNA"/>
</dbReference>
<evidence type="ECO:0000256" key="2">
    <source>
        <dbReference type="SAM" id="MobiDB-lite"/>
    </source>
</evidence>
<feature type="compositionally biased region" description="Low complexity" evidence="2">
    <location>
        <begin position="356"/>
        <end position="365"/>
    </location>
</feature>
<dbReference type="Proteomes" id="UP000181951">
    <property type="component" value="Unassembled WGS sequence"/>
</dbReference>
<keyword evidence="3" id="KW-0472">Membrane</keyword>
<dbReference type="InterPro" id="IPR036779">
    <property type="entry name" value="LysM_dom_sf"/>
</dbReference>
<feature type="compositionally biased region" description="Low complexity" evidence="2">
    <location>
        <begin position="140"/>
        <end position="151"/>
    </location>
</feature>
<dbReference type="AlphaFoldDB" id="A0A1H8TEM3"/>
<dbReference type="OrthoDB" id="8444614at2"/>
<dbReference type="InterPro" id="IPR011990">
    <property type="entry name" value="TPR-like_helical_dom_sf"/>
</dbReference>
<dbReference type="InterPro" id="IPR005158">
    <property type="entry name" value="BTAD"/>
</dbReference>
<feature type="transmembrane region" description="Helical" evidence="3">
    <location>
        <begin position="412"/>
        <end position="434"/>
    </location>
</feature>
<proteinExistence type="predicted"/>
<feature type="compositionally biased region" description="Low complexity" evidence="2">
    <location>
        <begin position="337"/>
        <end position="348"/>
    </location>
</feature>
<feature type="transmembrane region" description="Helical" evidence="3">
    <location>
        <begin position="69"/>
        <end position="93"/>
    </location>
</feature>
<dbReference type="CDD" id="cd00118">
    <property type="entry name" value="LysM"/>
    <property type="match status" value="2"/>
</dbReference>
<dbReference type="PANTHER" id="PTHR34700:SF4">
    <property type="entry name" value="PHAGE-LIKE ELEMENT PBSX PROTEIN XKDP"/>
    <property type="match status" value="1"/>
</dbReference>
<keyword evidence="3" id="KW-1133">Transmembrane helix</keyword>
<protein>
    <submittedName>
        <fullName evidence="5">LysM domain-containing protein</fullName>
    </submittedName>
</protein>
<feature type="domain" description="LysM" evidence="4">
    <location>
        <begin position="255"/>
        <end position="311"/>
    </location>
</feature>
<dbReference type="SMART" id="SM01043">
    <property type="entry name" value="BTAD"/>
    <property type="match status" value="1"/>
</dbReference>